<comment type="cofactor">
    <cofactor evidence="2">
        <name>Zn(2+)</name>
        <dbReference type="ChEBI" id="CHEBI:29105"/>
    </cofactor>
</comment>
<dbReference type="Pfam" id="PF05011">
    <property type="entry name" value="DBR1"/>
    <property type="match status" value="1"/>
</dbReference>
<reference evidence="15 16" key="1">
    <citation type="submission" date="2018-11" db="EMBL/GenBank/DDBJ databases">
        <title>Genome sequence of Apiotrichum porosum DSM 27194.</title>
        <authorList>
            <person name="Aliyu H."/>
            <person name="Gorte O."/>
            <person name="Ochsenreither K."/>
        </authorList>
    </citation>
    <scope>NUCLEOTIDE SEQUENCE [LARGE SCALE GENOMIC DNA]</scope>
    <source>
        <strain evidence="15 16">DSM 27194</strain>
    </source>
</reference>
<dbReference type="InterPro" id="IPR041816">
    <property type="entry name" value="Dbr1_N"/>
</dbReference>
<dbReference type="CDD" id="cd00844">
    <property type="entry name" value="MPP_Dbr1_N"/>
    <property type="match status" value="1"/>
</dbReference>
<dbReference type="Proteomes" id="UP000279236">
    <property type="component" value="Unassembled WGS sequence"/>
</dbReference>
<dbReference type="GO" id="GO:0046872">
    <property type="term" value="F:metal ion binding"/>
    <property type="evidence" value="ECO:0007669"/>
    <property type="project" value="UniProtKB-KW"/>
</dbReference>
<comment type="caution">
    <text evidence="15">The sequence shown here is derived from an EMBL/GenBank/DDBJ whole genome shotgun (WGS) entry which is preliminary data.</text>
</comment>
<protein>
    <recommendedName>
        <fullName evidence="14">Lariat debranching enzyme C-terminal domain-containing protein</fullName>
    </recommendedName>
</protein>
<comment type="cofactor">
    <cofactor evidence="3">
        <name>Fe(2+)</name>
        <dbReference type="ChEBI" id="CHEBI:29033"/>
    </cofactor>
</comment>
<dbReference type="GO" id="GO:0008419">
    <property type="term" value="F:RNA lariat debranching enzyme activity"/>
    <property type="evidence" value="ECO:0007669"/>
    <property type="project" value="UniProtKB-ARBA"/>
</dbReference>
<accession>A0A427XIF6</accession>
<comment type="similarity">
    <text evidence="5">Belongs to the lariat debranching enzyme family.</text>
</comment>
<dbReference type="SUPFAM" id="SSF56300">
    <property type="entry name" value="Metallo-dependent phosphatases"/>
    <property type="match status" value="1"/>
</dbReference>
<evidence type="ECO:0000256" key="7">
    <source>
        <dbReference type="ARBA" id="ARBA00022723"/>
    </source>
</evidence>
<dbReference type="STRING" id="105984.A0A427XIF6"/>
<dbReference type="OrthoDB" id="407609at2759"/>
<dbReference type="FunFam" id="3.60.21.10:FF:000035">
    <property type="entry name" value="Lariat debranching enzyme"/>
    <property type="match status" value="1"/>
</dbReference>
<keyword evidence="16" id="KW-1185">Reference proteome</keyword>
<evidence type="ECO:0000256" key="5">
    <source>
        <dbReference type="ARBA" id="ARBA00006045"/>
    </source>
</evidence>
<dbReference type="GO" id="GO:0005634">
    <property type="term" value="C:nucleus"/>
    <property type="evidence" value="ECO:0007669"/>
    <property type="project" value="UniProtKB-SubCell"/>
</dbReference>
<evidence type="ECO:0000313" key="15">
    <source>
        <dbReference type="EMBL" id="RSH78527.1"/>
    </source>
</evidence>
<evidence type="ECO:0000256" key="4">
    <source>
        <dbReference type="ARBA" id="ARBA00004123"/>
    </source>
</evidence>
<dbReference type="Pfam" id="PF00149">
    <property type="entry name" value="Metallophos"/>
    <property type="match status" value="1"/>
</dbReference>
<dbReference type="RefSeq" id="XP_028473674.1">
    <property type="nucleotide sequence ID" value="XM_028617996.1"/>
</dbReference>
<keyword evidence="12" id="KW-0539">Nucleus</keyword>
<name>A0A427XIF6_9TREE</name>
<evidence type="ECO:0000256" key="10">
    <source>
        <dbReference type="ARBA" id="ARBA00023004"/>
    </source>
</evidence>
<dbReference type="SMART" id="SM01124">
    <property type="entry name" value="DBR1"/>
    <property type="match status" value="1"/>
</dbReference>
<comment type="cofactor">
    <cofactor evidence="1">
        <name>Mn(2+)</name>
        <dbReference type="ChEBI" id="CHEBI:29035"/>
    </cofactor>
</comment>
<keyword evidence="8" id="KW-0378">Hydrolase</keyword>
<dbReference type="InterPro" id="IPR007708">
    <property type="entry name" value="DBR1_C"/>
</dbReference>
<evidence type="ECO:0000256" key="13">
    <source>
        <dbReference type="SAM" id="MobiDB-lite"/>
    </source>
</evidence>
<sequence length="535" mass="58581">MKVAVQGCCHGSLTAIYDSIAEYEHKKHDKVDLLLLCGDFQALRNKHDFASLAVPQKYQALGTFHQYYSGQKVAPVLTIVIGGNHEASNYMWELYHGGWLASNIYYLGAAGSVMVDGLRISGASGIYKSHDYRKGHFENVPFNNSTLRSVYHIRDYDVTKLMHLPLTDDPSVFISHDWPISIARHGDTRGLIRRKPYFKDEIDKNTLGSPPLFGLLNELQPNFWFAAHLHVKFAALFEHSHDSKKRRTAVAPSAVVAAANPDEIAISDDDEPAVTAPPAAAVNPDEITLSDDEEPVVTAPSAATVNPDEITLSDDDEHVENVLTPPSAPSPSPDTAAPVNPDEINIEDEEFDEAPVHLLPAKPVSVVPAVAPATGPRSTRFLALDKCGPGKDFIQFLDIPAPRKSAPGQPPRLTFDPHWLAISRALHPYLSTEFEQRPLPDSEVVEAMVEDELERILQEGVLVPGQALGDDLSAPPPLVWEKGEVDVGRVQQFWPTAPPEGHPGGSSAAWYTNPQTEAFCGMLGIENKVNPRPPM</sequence>
<feature type="region of interest" description="Disordered" evidence="13">
    <location>
        <begin position="289"/>
        <end position="341"/>
    </location>
</feature>
<keyword evidence="9" id="KW-0862">Zinc</keyword>
<evidence type="ECO:0000256" key="3">
    <source>
        <dbReference type="ARBA" id="ARBA00001954"/>
    </source>
</evidence>
<evidence type="ECO:0000256" key="2">
    <source>
        <dbReference type="ARBA" id="ARBA00001947"/>
    </source>
</evidence>
<gene>
    <name evidence="15" type="ORF">EHS24_002252</name>
</gene>
<dbReference type="AlphaFoldDB" id="A0A427XIF6"/>
<feature type="domain" description="Lariat debranching enzyme C-terminal" evidence="14">
    <location>
        <begin position="370"/>
        <end position="529"/>
    </location>
</feature>
<dbReference type="GeneID" id="39586795"/>
<keyword evidence="10" id="KW-0408">Iron</keyword>
<evidence type="ECO:0000256" key="9">
    <source>
        <dbReference type="ARBA" id="ARBA00022833"/>
    </source>
</evidence>
<proteinExistence type="inferred from homology"/>
<dbReference type="InterPro" id="IPR029052">
    <property type="entry name" value="Metallo-depent_PP-like"/>
</dbReference>
<evidence type="ECO:0000256" key="1">
    <source>
        <dbReference type="ARBA" id="ARBA00001936"/>
    </source>
</evidence>
<evidence type="ECO:0000256" key="11">
    <source>
        <dbReference type="ARBA" id="ARBA00023211"/>
    </source>
</evidence>
<keyword evidence="6" id="KW-0507">mRNA processing</keyword>
<evidence type="ECO:0000256" key="8">
    <source>
        <dbReference type="ARBA" id="ARBA00022801"/>
    </source>
</evidence>
<evidence type="ECO:0000313" key="16">
    <source>
        <dbReference type="Proteomes" id="UP000279236"/>
    </source>
</evidence>
<evidence type="ECO:0000259" key="14">
    <source>
        <dbReference type="SMART" id="SM01124"/>
    </source>
</evidence>
<evidence type="ECO:0000256" key="12">
    <source>
        <dbReference type="ARBA" id="ARBA00023242"/>
    </source>
</evidence>
<organism evidence="15 16">
    <name type="scientific">Apiotrichum porosum</name>
    <dbReference type="NCBI Taxonomy" id="105984"/>
    <lineage>
        <taxon>Eukaryota</taxon>
        <taxon>Fungi</taxon>
        <taxon>Dikarya</taxon>
        <taxon>Basidiomycota</taxon>
        <taxon>Agaricomycotina</taxon>
        <taxon>Tremellomycetes</taxon>
        <taxon>Trichosporonales</taxon>
        <taxon>Trichosporonaceae</taxon>
        <taxon>Apiotrichum</taxon>
    </lineage>
</organism>
<evidence type="ECO:0000256" key="6">
    <source>
        <dbReference type="ARBA" id="ARBA00022664"/>
    </source>
</evidence>
<dbReference type="EMBL" id="RSCE01000012">
    <property type="protein sequence ID" value="RSH78527.1"/>
    <property type="molecule type" value="Genomic_DNA"/>
</dbReference>
<dbReference type="PANTHER" id="PTHR12849">
    <property type="entry name" value="RNA LARIAT DEBRANCHING ENZYME"/>
    <property type="match status" value="1"/>
</dbReference>
<dbReference type="GO" id="GO:0000398">
    <property type="term" value="P:mRNA splicing, via spliceosome"/>
    <property type="evidence" value="ECO:0007669"/>
    <property type="project" value="TreeGrafter"/>
</dbReference>
<keyword evidence="7" id="KW-0479">Metal-binding</keyword>
<dbReference type="InterPro" id="IPR004843">
    <property type="entry name" value="Calcineurin-like_PHP"/>
</dbReference>
<keyword evidence="11" id="KW-0464">Manganese</keyword>
<dbReference type="PANTHER" id="PTHR12849:SF0">
    <property type="entry name" value="LARIAT DEBRANCHING ENZYME"/>
    <property type="match status" value="1"/>
</dbReference>
<comment type="subcellular location">
    <subcellularLocation>
        <location evidence="4">Nucleus</location>
    </subcellularLocation>
</comment>